<proteinExistence type="predicted"/>
<name>A0ABW5ZS70_9FLAO</name>
<dbReference type="InterPro" id="IPR046219">
    <property type="entry name" value="DUF6252"/>
</dbReference>
<keyword evidence="1" id="KW-0732">Signal</keyword>
<accession>A0ABW5ZS70</accession>
<gene>
    <name evidence="2" type="ORF">ACFS29_06795</name>
</gene>
<evidence type="ECO:0000256" key="1">
    <source>
        <dbReference type="SAM" id="SignalP"/>
    </source>
</evidence>
<keyword evidence="3" id="KW-1185">Reference proteome</keyword>
<organism evidence="2 3">
    <name type="scientific">Psychroserpens luteus</name>
    <dbReference type="NCBI Taxonomy" id="1434066"/>
    <lineage>
        <taxon>Bacteria</taxon>
        <taxon>Pseudomonadati</taxon>
        <taxon>Bacteroidota</taxon>
        <taxon>Flavobacteriia</taxon>
        <taxon>Flavobacteriales</taxon>
        <taxon>Flavobacteriaceae</taxon>
        <taxon>Psychroserpens</taxon>
    </lineage>
</organism>
<dbReference type="PROSITE" id="PS51257">
    <property type="entry name" value="PROKAR_LIPOPROTEIN"/>
    <property type="match status" value="1"/>
</dbReference>
<reference evidence="3" key="1">
    <citation type="journal article" date="2019" name="Int. J. Syst. Evol. Microbiol.">
        <title>The Global Catalogue of Microorganisms (GCM) 10K type strain sequencing project: providing services to taxonomists for standard genome sequencing and annotation.</title>
        <authorList>
            <consortium name="The Broad Institute Genomics Platform"/>
            <consortium name="The Broad Institute Genome Sequencing Center for Infectious Disease"/>
            <person name="Wu L."/>
            <person name="Ma J."/>
        </authorList>
    </citation>
    <scope>NUCLEOTIDE SEQUENCE [LARGE SCALE GENOMIC DNA]</scope>
    <source>
        <strain evidence="3">KCTC 32514</strain>
    </source>
</reference>
<protein>
    <submittedName>
        <fullName evidence="2">DUF6252 family protein</fullName>
    </submittedName>
</protein>
<feature type="chain" id="PRO_5046913025" evidence="1">
    <location>
        <begin position="25"/>
        <end position="203"/>
    </location>
</feature>
<evidence type="ECO:0000313" key="2">
    <source>
        <dbReference type="EMBL" id="MFD2915341.1"/>
    </source>
</evidence>
<dbReference type="EMBL" id="JBHUOS010000003">
    <property type="protein sequence ID" value="MFD2915341.1"/>
    <property type="molecule type" value="Genomic_DNA"/>
</dbReference>
<dbReference type="RefSeq" id="WP_194509948.1">
    <property type="nucleotide sequence ID" value="NZ_JADILU010000013.1"/>
</dbReference>
<feature type="signal peptide" evidence="1">
    <location>
        <begin position="1"/>
        <end position="24"/>
    </location>
</feature>
<dbReference type="Pfam" id="PF19765">
    <property type="entry name" value="DUF6252"/>
    <property type="match status" value="1"/>
</dbReference>
<dbReference type="Proteomes" id="UP001597548">
    <property type="component" value="Unassembled WGS sequence"/>
</dbReference>
<evidence type="ECO:0000313" key="3">
    <source>
        <dbReference type="Proteomes" id="UP001597548"/>
    </source>
</evidence>
<comment type="caution">
    <text evidence="2">The sequence shown here is derived from an EMBL/GenBank/DDBJ whole genome shotgun (WGS) entry which is preliminary data.</text>
</comment>
<sequence>MRKIKLLNLTFILFLFFSCGPNDDDGTTSSLPNLTTEGKNTFGCKINEQIFLPRDAGGLNINDPVPILKALYVYDEYFFNGYRLSIFADNEILNKSIRIEMTGSQTPLEEGGIYPIIIEENDNIHATYGFWDDIVYNDDGTGYQLVYVYTTNNEVSGELEIIKLDTENQIISGTFWFDSEEVNSGEIAEIREGRFDITYTISF</sequence>